<evidence type="ECO:0000313" key="2">
    <source>
        <dbReference type="EMBL" id="CAE7506586.1"/>
    </source>
</evidence>
<evidence type="ECO:0000313" key="3">
    <source>
        <dbReference type="Proteomes" id="UP000604046"/>
    </source>
</evidence>
<organism evidence="2 3">
    <name type="scientific">Symbiodinium natans</name>
    <dbReference type="NCBI Taxonomy" id="878477"/>
    <lineage>
        <taxon>Eukaryota</taxon>
        <taxon>Sar</taxon>
        <taxon>Alveolata</taxon>
        <taxon>Dinophyceae</taxon>
        <taxon>Suessiales</taxon>
        <taxon>Symbiodiniaceae</taxon>
        <taxon>Symbiodinium</taxon>
    </lineage>
</organism>
<proteinExistence type="predicted"/>
<sequence length="394" mass="43740">MVVLASFDKVTSIALCISLCTDKEFIELRESWEGVLVVQSIVILFVVYVLLWIFTARGRANAQVQADIDYVGDFVWPSGAPDVASVTSRPEGDRLASNLAVRISLAYMQLFSIPYLVSDVVQLCHPRKGAMRYAALSHRGKIPRIFALGYVNKVMFHFEETVGILTQLPNLVLVKLPCMAMKVYMFVSLKRSILVLASVLWDFLLFVVKVYMIIAHIDTAVKFKSWLVAPHPDANRAARTVREKLLKKHFFFHESEQPGHLEDPGVLGWIWLLFGSCHKEQRSPSGYLGRWTHISSTVPSSPNWPASPVKQSMLGHSISEMSMSDSWVEHSIPLKMARSILAPRPGEEVGRKTVFACGIPTVPSSVVDRVSLVHPATGSAWTPESGLGNGSVLV</sequence>
<keyword evidence="1" id="KW-0812">Transmembrane</keyword>
<dbReference type="Proteomes" id="UP000604046">
    <property type="component" value="Unassembled WGS sequence"/>
</dbReference>
<reference evidence="2" key="1">
    <citation type="submission" date="2021-02" db="EMBL/GenBank/DDBJ databases">
        <authorList>
            <person name="Dougan E. K."/>
            <person name="Rhodes N."/>
            <person name="Thang M."/>
            <person name="Chan C."/>
        </authorList>
    </citation>
    <scope>NUCLEOTIDE SEQUENCE</scope>
</reference>
<keyword evidence="1" id="KW-1133">Transmembrane helix</keyword>
<comment type="caution">
    <text evidence="2">The sequence shown here is derived from an EMBL/GenBank/DDBJ whole genome shotgun (WGS) entry which is preliminary data.</text>
</comment>
<protein>
    <submittedName>
        <fullName evidence="2">Omh4 protein</fullName>
    </submittedName>
</protein>
<accession>A0A812T1K3</accession>
<name>A0A812T1K3_9DINO</name>
<dbReference type="AlphaFoldDB" id="A0A812T1K3"/>
<dbReference type="EMBL" id="CAJNDS010002514">
    <property type="protein sequence ID" value="CAE7506586.1"/>
    <property type="molecule type" value="Genomic_DNA"/>
</dbReference>
<keyword evidence="3" id="KW-1185">Reference proteome</keyword>
<evidence type="ECO:0000256" key="1">
    <source>
        <dbReference type="SAM" id="Phobius"/>
    </source>
</evidence>
<keyword evidence="1" id="KW-0472">Membrane</keyword>
<feature type="transmembrane region" description="Helical" evidence="1">
    <location>
        <begin position="34"/>
        <end position="54"/>
    </location>
</feature>
<feature type="transmembrane region" description="Helical" evidence="1">
    <location>
        <begin position="193"/>
        <end position="214"/>
    </location>
</feature>
<gene>
    <name evidence="2" type="primary">omh4</name>
    <name evidence="2" type="ORF">SNAT2548_LOCUS28376</name>
</gene>